<sequence length="89" mass="10543">MIRELVRRSCGHLEPVSIFRDTGRWIDREIRKRETELCGVCLRRRAFSDNRDEEERENRPPDRSFSHEVEGILNERKSSTMNHNEGGST</sequence>
<comment type="caution">
    <text evidence="2">The sequence shown here is derived from an EMBL/GenBank/DDBJ whole genome shotgun (WGS) entry which is preliminary data.</text>
</comment>
<feature type="compositionally biased region" description="Basic and acidic residues" evidence="1">
    <location>
        <begin position="56"/>
        <end position="78"/>
    </location>
</feature>
<accession>A0A1V3SWG0</accession>
<proteinExistence type="predicted"/>
<feature type="compositionally biased region" description="Polar residues" evidence="1">
    <location>
        <begin position="79"/>
        <end position="89"/>
    </location>
</feature>
<evidence type="ECO:0000256" key="1">
    <source>
        <dbReference type="SAM" id="MobiDB-lite"/>
    </source>
</evidence>
<protein>
    <submittedName>
        <fullName evidence="2">Uncharacterized protein</fullName>
    </submittedName>
</protein>
<gene>
    <name evidence="2" type="ORF">BOX24_05410</name>
</gene>
<reference evidence="2 3" key="1">
    <citation type="submission" date="2016-11" db="EMBL/GenBank/DDBJ databases">
        <title>Comparative genomics of co-occurring bacteria in distinct bioleaching systems unravels niche-specific adaptation.</title>
        <authorList>
            <person name="Zhang X."/>
            <person name="Liu X."/>
            <person name="Yin H."/>
        </authorList>
    </citation>
    <scope>NUCLEOTIDE SEQUENCE [LARGE SCALE GENOMIC DNA]</scope>
    <source>
        <strain evidence="2 3">DX</strain>
    </source>
</reference>
<evidence type="ECO:0000313" key="3">
    <source>
        <dbReference type="Proteomes" id="UP000188586"/>
    </source>
</evidence>
<dbReference type="Proteomes" id="UP000188586">
    <property type="component" value="Unassembled WGS sequence"/>
</dbReference>
<dbReference type="EMBL" id="MPOJ01000010">
    <property type="protein sequence ID" value="OOH72827.1"/>
    <property type="molecule type" value="Genomic_DNA"/>
</dbReference>
<dbReference type="AlphaFoldDB" id="A0A1V3SWG0"/>
<name>A0A1V3SWG0_9BACT</name>
<evidence type="ECO:0000313" key="2">
    <source>
        <dbReference type="EMBL" id="OOH72827.1"/>
    </source>
</evidence>
<organism evidence="2 3">
    <name type="scientific">Leptospirillum ferriphilum</name>
    <dbReference type="NCBI Taxonomy" id="178606"/>
    <lineage>
        <taxon>Bacteria</taxon>
        <taxon>Pseudomonadati</taxon>
        <taxon>Nitrospirota</taxon>
        <taxon>Nitrospiria</taxon>
        <taxon>Nitrospirales</taxon>
        <taxon>Nitrospiraceae</taxon>
        <taxon>Leptospirillum</taxon>
    </lineage>
</organism>
<feature type="region of interest" description="Disordered" evidence="1">
    <location>
        <begin position="49"/>
        <end position="89"/>
    </location>
</feature>
<dbReference type="RefSeq" id="WP_077303937.1">
    <property type="nucleotide sequence ID" value="NZ_JBPKCJ010000001.1"/>
</dbReference>